<protein>
    <submittedName>
        <fullName evidence="8">Uncharacterized protein</fullName>
    </submittedName>
</protein>
<accession>A0A219B361</accession>
<gene>
    <name evidence="8" type="ORF">B5C34_04660</name>
</gene>
<dbReference type="InterPro" id="IPR039425">
    <property type="entry name" value="RNA_pol_sigma-70-like"/>
</dbReference>
<name>A0A219B361_9SPHN</name>
<comment type="similarity">
    <text evidence="1">Belongs to the sigma-70 factor family. ECF subfamily.</text>
</comment>
<comment type="caution">
    <text evidence="8">The sequence shown here is derived from an EMBL/GenBank/DDBJ whole genome shotgun (WGS) entry which is preliminary data.</text>
</comment>
<evidence type="ECO:0000313" key="9">
    <source>
        <dbReference type="Proteomes" id="UP000198462"/>
    </source>
</evidence>
<keyword evidence="2" id="KW-0805">Transcription regulation</keyword>
<reference evidence="9" key="1">
    <citation type="submission" date="2017-05" db="EMBL/GenBank/DDBJ databases">
        <authorList>
            <person name="Lin X."/>
        </authorList>
    </citation>
    <scope>NUCLEOTIDE SEQUENCE [LARGE SCALE GENOMIC DNA]</scope>
    <source>
        <strain evidence="9">JLT2012</strain>
    </source>
</reference>
<evidence type="ECO:0000259" key="6">
    <source>
        <dbReference type="Pfam" id="PF04542"/>
    </source>
</evidence>
<proteinExistence type="inferred from homology"/>
<keyword evidence="5" id="KW-0804">Transcription</keyword>
<sequence>MLQVMSAPSPGEPSTLMADVAAGDDEAFRALTEVLYGPALGTAMKVLGSRAEAEDAVQTALVKLWRTAERFDPAKAKVETWFRRIVVNCCIDRKRSLKPVDPIDEAFDLESDEPGPEAETAGLMRDKRVGDAVMKLPARQRAAITLFYGDGATMNEIAEALETTPKAVEGLLARARAELAKMLEGLREEL</sequence>
<dbReference type="Pfam" id="PF04542">
    <property type="entry name" value="Sigma70_r2"/>
    <property type="match status" value="1"/>
</dbReference>
<dbReference type="CDD" id="cd06171">
    <property type="entry name" value="Sigma70_r4"/>
    <property type="match status" value="1"/>
</dbReference>
<evidence type="ECO:0000256" key="1">
    <source>
        <dbReference type="ARBA" id="ARBA00010641"/>
    </source>
</evidence>
<dbReference type="EMBL" id="NFZT01000001">
    <property type="protein sequence ID" value="OWV32812.1"/>
    <property type="molecule type" value="Genomic_DNA"/>
</dbReference>
<dbReference type="GO" id="GO:0003677">
    <property type="term" value="F:DNA binding"/>
    <property type="evidence" value="ECO:0007669"/>
    <property type="project" value="UniProtKB-KW"/>
</dbReference>
<dbReference type="GO" id="GO:0006352">
    <property type="term" value="P:DNA-templated transcription initiation"/>
    <property type="evidence" value="ECO:0007669"/>
    <property type="project" value="InterPro"/>
</dbReference>
<evidence type="ECO:0000256" key="5">
    <source>
        <dbReference type="ARBA" id="ARBA00023163"/>
    </source>
</evidence>
<keyword evidence="9" id="KW-1185">Reference proteome</keyword>
<dbReference type="InterPro" id="IPR013249">
    <property type="entry name" value="RNA_pol_sigma70_r4_t2"/>
</dbReference>
<evidence type="ECO:0000256" key="3">
    <source>
        <dbReference type="ARBA" id="ARBA00023082"/>
    </source>
</evidence>
<keyword evidence="3" id="KW-0731">Sigma factor</keyword>
<feature type="domain" description="RNA polymerase sigma factor 70 region 4 type 2" evidence="7">
    <location>
        <begin position="128"/>
        <end position="179"/>
    </location>
</feature>
<keyword evidence="4" id="KW-0238">DNA-binding</keyword>
<dbReference type="Pfam" id="PF08281">
    <property type="entry name" value="Sigma70_r4_2"/>
    <property type="match status" value="1"/>
</dbReference>
<evidence type="ECO:0000256" key="2">
    <source>
        <dbReference type="ARBA" id="ARBA00023015"/>
    </source>
</evidence>
<dbReference type="InterPro" id="IPR007627">
    <property type="entry name" value="RNA_pol_sigma70_r2"/>
</dbReference>
<dbReference type="GO" id="GO:0016987">
    <property type="term" value="F:sigma factor activity"/>
    <property type="evidence" value="ECO:0007669"/>
    <property type="project" value="UniProtKB-KW"/>
</dbReference>
<dbReference type="SUPFAM" id="SSF88659">
    <property type="entry name" value="Sigma3 and sigma4 domains of RNA polymerase sigma factors"/>
    <property type="match status" value="1"/>
</dbReference>
<dbReference type="PANTHER" id="PTHR43133">
    <property type="entry name" value="RNA POLYMERASE ECF-TYPE SIGMA FACTO"/>
    <property type="match status" value="1"/>
</dbReference>
<dbReference type="Proteomes" id="UP000198462">
    <property type="component" value="Unassembled WGS sequence"/>
</dbReference>
<dbReference type="Gene3D" id="1.10.10.10">
    <property type="entry name" value="Winged helix-like DNA-binding domain superfamily/Winged helix DNA-binding domain"/>
    <property type="match status" value="1"/>
</dbReference>
<evidence type="ECO:0000313" key="8">
    <source>
        <dbReference type="EMBL" id="OWV32812.1"/>
    </source>
</evidence>
<dbReference type="STRING" id="1234595.C725_0896"/>
<dbReference type="NCBIfam" id="TIGR02937">
    <property type="entry name" value="sigma70-ECF"/>
    <property type="match status" value="1"/>
</dbReference>
<dbReference type="SUPFAM" id="SSF88946">
    <property type="entry name" value="Sigma2 domain of RNA polymerase sigma factors"/>
    <property type="match status" value="1"/>
</dbReference>
<feature type="domain" description="RNA polymerase sigma-70 region 2" evidence="6">
    <location>
        <begin position="39"/>
        <end position="97"/>
    </location>
</feature>
<evidence type="ECO:0000259" key="7">
    <source>
        <dbReference type="Pfam" id="PF08281"/>
    </source>
</evidence>
<dbReference type="InterPro" id="IPR013324">
    <property type="entry name" value="RNA_pol_sigma_r3/r4-like"/>
</dbReference>
<dbReference type="OrthoDB" id="9794372at2"/>
<dbReference type="InterPro" id="IPR014284">
    <property type="entry name" value="RNA_pol_sigma-70_dom"/>
</dbReference>
<evidence type="ECO:0000256" key="4">
    <source>
        <dbReference type="ARBA" id="ARBA00023125"/>
    </source>
</evidence>
<dbReference type="Gene3D" id="1.10.1740.10">
    <property type="match status" value="1"/>
</dbReference>
<dbReference type="AlphaFoldDB" id="A0A219B361"/>
<dbReference type="PANTHER" id="PTHR43133:SF8">
    <property type="entry name" value="RNA POLYMERASE SIGMA FACTOR HI_1459-RELATED"/>
    <property type="match status" value="1"/>
</dbReference>
<dbReference type="InterPro" id="IPR013325">
    <property type="entry name" value="RNA_pol_sigma_r2"/>
</dbReference>
<organism evidence="8 9">
    <name type="scientific">Pacificimonas flava</name>
    <dbReference type="NCBI Taxonomy" id="1234595"/>
    <lineage>
        <taxon>Bacteria</taxon>
        <taxon>Pseudomonadati</taxon>
        <taxon>Pseudomonadota</taxon>
        <taxon>Alphaproteobacteria</taxon>
        <taxon>Sphingomonadales</taxon>
        <taxon>Sphingosinicellaceae</taxon>
        <taxon>Pacificimonas</taxon>
    </lineage>
</organism>
<dbReference type="InterPro" id="IPR036388">
    <property type="entry name" value="WH-like_DNA-bd_sf"/>
</dbReference>